<reference evidence="1 2" key="1">
    <citation type="submission" date="2015-09" db="EMBL/GenBank/DDBJ databases">
        <title>Draft genome sequence of Kouleothrix aurantiaca JCM 19913.</title>
        <authorList>
            <person name="Hemp J."/>
        </authorList>
    </citation>
    <scope>NUCLEOTIDE SEQUENCE [LARGE SCALE GENOMIC DNA]</scope>
    <source>
        <strain evidence="1 2">COM-B</strain>
    </source>
</reference>
<evidence type="ECO:0000313" key="1">
    <source>
        <dbReference type="EMBL" id="KPV50118.1"/>
    </source>
</evidence>
<sequence>MRIYLAGISSADELEILKLAGTSCFPADIFDYARIAQLPGPKILDSGAWANFRQGKELPSIPDYISFAQESGCEWFLQQDVFGDPRATWENWLRMQHAPKCIPVYQWSGDRALLQAMIETAGERPIAIGGLVPQMRAHDEAMLAEVLALCAQYPNRFHILGIAWVKAMEVLRWVARSGDTAKFMVGGRRAAVVFVNTDTGRLMEAPYQVLPFAKEWDRRQRCVQSARTLEQYFNRGVTSGEKTATSSSDVPRGR</sequence>
<proteinExistence type="predicted"/>
<gene>
    <name evidence="1" type="ORF">SE17_28810</name>
</gene>
<dbReference type="Proteomes" id="UP000050509">
    <property type="component" value="Unassembled WGS sequence"/>
</dbReference>
<protein>
    <submittedName>
        <fullName evidence="1">Uncharacterized protein</fullName>
    </submittedName>
</protein>
<name>A0A0P9DCA1_9CHLR</name>
<organism evidence="1 2">
    <name type="scientific">Kouleothrix aurantiaca</name>
    <dbReference type="NCBI Taxonomy" id="186479"/>
    <lineage>
        <taxon>Bacteria</taxon>
        <taxon>Bacillati</taxon>
        <taxon>Chloroflexota</taxon>
        <taxon>Chloroflexia</taxon>
        <taxon>Chloroflexales</taxon>
        <taxon>Roseiflexineae</taxon>
        <taxon>Roseiflexaceae</taxon>
        <taxon>Kouleothrix</taxon>
    </lineage>
</organism>
<accession>A0A0P9DCA1</accession>
<comment type="caution">
    <text evidence="1">The sequence shown here is derived from an EMBL/GenBank/DDBJ whole genome shotgun (WGS) entry which is preliminary data.</text>
</comment>
<dbReference type="SUPFAM" id="SSF51713">
    <property type="entry name" value="tRNA-guanine transglycosylase"/>
    <property type="match status" value="1"/>
</dbReference>
<evidence type="ECO:0000313" key="2">
    <source>
        <dbReference type="Proteomes" id="UP000050509"/>
    </source>
</evidence>
<dbReference type="GO" id="GO:0006400">
    <property type="term" value="P:tRNA modification"/>
    <property type="evidence" value="ECO:0007669"/>
    <property type="project" value="InterPro"/>
</dbReference>
<dbReference type="InterPro" id="IPR036511">
    <property type="entry name" value="TGT-like_sf"/>
</dbReference>
<dbReference type="EMBL" id="LJCR01001571">
    <property type="protein sequence ID" value="KPV50118.1"/>
    <property type="molecule type" value="Genomic_DNA"/>
</dbReference>
<dbReference type="AlphaFoldDB" id="A0A0P9DCA1"/>
<keyword evidence="2" id="KW-1185">Reference proteome</keyword>